<gene>
    <name evidence="2" type="ORF">B2J69_07335</name>
</gene>
<dbReference type="AlphaFoldDB" id="A0A1V9DMF1"/>
<proteinExistence type="predicted"/>
<dbReference type="Proteomes" id="UP000192769">
    <property type="component" value="Unassembled WGS sequence"/>
</dbReference>
<evidence type="ECO:0000313" key="2">
    <source>
        <dbReference type="EMBL" id="OQP34934.1"/>
    </source>
</evidence>
<dbReference type="OrthoDB" id="6503911at2"/>
<sequence length="208" mass="22575">MKNLPGALLLSLALTAPAFAADLPPRERSESVPAAPYLLAGAPTFDMTIGQFREQYNAANADLPLMEYRAIDSKNDSSRLTRAASKISETLYASTALEQGTGKVKTLQLTWLPVPGPDEKASQEKAMAYMTALLRFFVSGLTPDEARQKLNALLSEGKGARYFSRNEGALRFVVADNGDKGLTFAIEPLKLTLPPTDQDGKNDEKQSH</sequence>
<protein>
    <recommendedName>
        <fullName evidence="4">DUF1454 domain-containing protein</fullName>
    </recommendedName>
</protein>
<feature type="signal peptide" evidence="1">
    <location>
        <begin position="1"/>
        <end position="20"/>
    </location>
</feature>
<comment type="caution">
    <text evidence="2">The sequence shown here is derived from an EMBL/GenBank/DDBJ whole genome shotgun (WGS) entry which is preliminary data.</text>
</comment>
<feature type="chain" id="PRO_5012596467" description="DUF1454 domain-containing protein" evidence="1">
    <location>
        <begin position="21"/>
        <end position="208"/>
    </location>
</feature>
<keyword evidence="3" id="KW-1185">Reference proteome</keyword>
<dbReference type="InterPro" id="IPR009918">
    <property type="entry name" value="DUF1454"/>
</dbReference>
<organism evidence="2 3">
    <name type="scientific">Pantoea latae</name>
    <dbReference type="NCBI Taxonomy" id="1964541"/>
    <lineage>
        <taxon>Bacteria</taxon>
        <taxon>Pseudomonadati</taxon>
        <taxon>Pseudomonadota</taxon>
        <taxon>Gammaproteobacteria</taxon>
        <taxon>Enterobacterales</taxon>
        <taxon>Erwiniaceae</taxon>
        <taxon>Pantoea</taxon>
    </lineage>
</organism>
<evidence type="ECO:0008006" key="4">
    <source>
        <dbReference type="Google" id="ProtNLM"/>
    </source>
</evidence>
<evidence type="ECO:0000313" key="3">
    <source>
        <dbReference type="Proteomes" id="UP000192769"/>
    </source>
</evidence>
<dbReference type="EMBL" id="MWUE01000009">
    <property type="protein sequence ID" value="OQP34934.1"/>
    <property type="molecule type" value="Genomic_DNA"/>
</dbReference>
<dbReference type="Pfam" id="PF07305">
    <property type="entry name" value="DUF1454"/>
    <property type="match status" value="1"/>
</dbReference>
<name>A0A1V9DMF1_9GAMM</name>
<reference evidence="2 3" key="1">
    <citation type="submission" date="2017-02" db="EMBL/GenBank/DDBJ databases">
        <title>Whole genome shotgun sequence of Pantoea agglomerans strain AS1 isolated from a cycad, Zamia floridana in Central Florida, USA.</title>
        <authorList>
            <person name="Lata P."/>
            <person name="Govindarajan S."/>
            <person name="Qi F."/>
            <person name="Li J.-L."/>
            <person name="Maurya S.K."/>
            <person name="Sahoo M.K."/>
        </authorList>
    </citation>
    <scope>NUCLEOTIDE SEQUENCE [LARGE SCALE GENOMIC DNA]</scope>
    <source>
        <strain evidence="2 3">AS1</strain>
    </source>
</reference>
<evidence type="ECO:0000256" key="1">
    <source>
        <dbReference type="SAM" id="SignalP"/>
    </source>
</evidence>
<dbReference type="RefSeq" id="WP_081137857.1">
    <property type="nucleotide sequence ID" value="NZ_MWUE01000009.1"/>
</dbReference>
<accession>A0A1V9DMF1</accession>
<keyword evidence="1" id="KW-0732">Signal</keyword>